<organism evidence="2 3">
    <name type="scientific">Duganella vulcania</name>
    <dbReference type="NCBI Taxonomy" id="2692166"/>
    <lineage>
        <taxon>Bacteria</taxon>
        <taxon>Pseudomonadati</taxon>
        <taxon>Pseudomonadota</taxon>
        <taxon>Betaproteobacteria</taxon>
        <taxon>Burkholderiales</taxon>
        <taxon>Oxalobacteraceae</taxon>
        <taxon>Telluria group</taxon>
        <taxon>Duganella</taxon>
    </lineage>
</organism>
<dbReference type="EMBL" id="WWCW01000178">
    <property type="protein sequence ID" value="MYM91217.1"/>
    <property type="molecule type" value="Genomic_DNA"/>
</dbReference>
<reference evidence="2 3" key="1">
    <citation type="submission" date="2020-01" db="EMBL/GenBank/DDBJ databases">
        <title>Novel species isolated from a subtropical stream in China.</title>
        <authorList>
            <person name="Lu H."/>
        </authorList>
    </citation>
    <scope>NUCLEOTIDE SEQUENCE [LARGE SCALE GENOMIC DNA]</scope>
    <source>
        <strain evidence="2 3">FT82W</strain>
    </source>
</reference>
<proteinExistence type="predicted"/>
<keyword evidence="1" id="KW-0472">Membrane</keyword>
<keyword evidence="1" id="KW-0812">Transmembrane</keyword>
<evidence type="ECO:0000313" key="2">
    <source>
        <dbReference type="EMBL" id="MYM91217.1"/>
    </source>
</evidence>
<feature type="transmembrane region" description="Helical" evidence="1">
    <location>
        <begin position="140"/>
        <end position="159"/>
    </location>
</feature>
<evidence type="ECO:0000313" key="3">
    <source>
        <dbReference type="Proteomes" id="UP000470302"/>
    </source>
</evidence>
<keyword evidence="1" id="KW-1133">Transmembrane helix</keyword>
<dbReference type="InterPro" id="IPR048130">
    <property type="entry name" value="T6SS_ExIF-like"/>
</dbReference>
<protein>
    <submittedName>
        <fullName evidence="2">Uncharacterized protein</fullName>
    </submittedName>
</protein>
<feature type="transmembrane region" description="Helical" evidence="1">
    <location>
        <begin position="179"/>
        <end position="198"/>
    </location>
</feature>
<dbReference type="RefSeq" id="WP_161099890.1">
    <property type="nucleotide sequence ID" value="NZ_WWCW01000178.1"/>
</dbReference>
<evidence type="ECO:0000256" key="1">
    <source>
        <dbReference type="SAM" id="Phobius"/>
    </source>
</evidence>
<dbReference type="Proteomes" id="UP000470302">
    <property type="component" value="Unassembled WGS sequence"/>
</dbReference>
<gene>
    <name evidence="2" type="ORF">GTP91_29085</name>
</gene>
<sequence>MTNFLKHPVKTGLIKLSGEISSYTVRRQSASFVFTESDRTKMGVIAAAAALAGMGGQAIAVASNSNALEEEADYVEFRLDGKLVTGWLWRSPFKNGDVVDIAVEWQEDHYEVFGMCRPKDKTIALYPHCSRARSRHIKNAIKWWLIISVTFEAAIFLSYATDGWASFIEFWRGAFEDNIIWFLVGMVVFFAIAVFSMTKQWMPFVKLSEKVFLALDLPNASNIDLVKSSKKQRKESDTPEFGSMYFRY</sequence>
<dbReference type="AlphaFoldDB" id="A0A845GEG1"/>
<comment type="caution">
    <text evidence="2">The sequence shown here is derived from an EMBL/GenBank/DDBJ whole genome shotgun (WGS) entry which is preliminary data.</text>
</comment>
<dbReference type="NCBIfam" id="NF041560">
    <property type="entry name" value="T6SS_Burk_ExIF"/>
    <property type="match status" value="1"/>
</dbReference>
<accession>A0A845GEG1</accession>
<name>A0A845GEG1_9BURK</name>